<feature type="domain" description="FecR protein" evidence="2">
    <location>
        <begin position="166"/>
        <end position="260"/>
    </location>
</feature>
<feature type="domain" description="Protein FecR C-terminal" evidence="3">
    <location>
        <begin position="307"/>
        <end position="374"/>
    </location>
</feature>
<proteinExistence type="predicted"/>
<accession>A0ABW4XZA4</accession>
<dbReference type="InterPro" id="IPR012373">
    <property type="entry name" value="Ferrdict_sens_TM"/>
</dbReference>
<keyword evidence="5" id="KW-1185">Reference proteome</keyword>
<evidence type="ECO:0000259" key="2">
    <source>
        <dbReference type="Pfam" id="PF04773"/>
    </source>
</evidence>
<organism evidence="4 5">
    <name type="scientific">Flagellimonas iocasae</name>
    <dbReference type="NCBI Taxonomy" id="2055905"/>
    <lineage>
        <taxon>Bacteria</taxon>
        <taxon>Pseudomonadati</taxon>
        <taxon>Bacteroidota</taxon>
        <taxon>Flavobacteriia</taxon>
        <taxon>Flavobacteriales</taxon>
        <taxon>Flavobacteriaceae</taxon>
        <taxon>Flagellimonas</taxon>
    </lineage>
</organism>
<dbReference type="InterPro" id="IPR006860">
    <property type="entry name" value="FecR"/>
</dbReference>
<dbReference type="PANTHER" id="PTHR30273:SF2">
    <property type="entry name" value="PROTEIN FECR"/>
    <property type="match status" value="1"/>
</dbReference>
<dbReference type="Gene3D" id="2.60.120.1440">
    <property type="match status" value="1"/>
</dbReference>
<dbReference type="PANTHER" id="PTHR30273">
    <property type="entry name" value="PERIPLASMIC SIGNAL SENSOR AND SIGMA FACTOR ACTIVATOR FECR-RELATED"/>
    <property type="match status" value="1"/>
</dbReference>
<keyword evidence="1" id="KW-0812">Transmembrane</keyword>
<name>A0ABW4XZA4_9FLAO</name>
<evidence type="ECO:0000259" key="3">
    <source>
        <dbReference type="Pfam" id="PF16344"/>
    </source>
</evidence>
<protein>
    <submittedName>
        <fullName evidence="4">FecR family protein</fullName>
    </submittedName>
</protein>
<dbReference type="PIRSF" id="PIRSF018266">
    <property type="entry name" value="FecR"/>
    <property type="match status" value="1"/>
</dbReference>
<evidence type="ECO:0000313" key="5">
    <source>
        <dbReference type="Proteomes" id="UP001597342"/>
    </source>
</evidence>
<keyword evidence="1" id="KW-0472">Membrane</keyword>
<comment type="caution">
    <text evidence="4">The sequence shown here is derived from an EMBL/GenBank/DDBJ whole genome shotgun (WGS) entry which is preliminary data.</text>
</comment>
<dbReference type="Gene3D" id="3.55.50.30">
    <property type="match status" value="1"/>
</dbReference>
<evidence type="ECO:0000313" key="4">
    <source>
        <dbReference type="EMBL" id="MFD2099229.1"/>
    </source>
</evidence>
<dbReference type="InterPro" id="IPR032508">
    <property type="entry name" value="FecR_C"/>
</dbReference>
<gene>
    <name evidence="4" type="ORF">ACFSJE_05550</name>
</gene>
<dbReference type="EMBL" id="JBHUHU010000001">
    <property type="protein sequence ID" value="MFD2099229.1"/>
    <property type="molecule type" value="Genomic_DNA"/>
</dbReference>
<dbReference type="RefSeq" id="WP_379829976.1">
    <property type="nucleotide sequence ID" value="NZ_JBHUHU010000001.1"/>
</dbReference>
<feature type="transmembrane region" description="Helical" evidence="1">
    <location>
        <begin position="80"/>
        <end position="98"/>
    </location>
</feature>
<dbReference type="Proteomes" id="UP001597342">
    <property type="component" value="Unassembled WGS sequence"/>
</dbReference>
<sequence>MKYPSKKQAKGLFEKYLNGNCTPEEERLLESFLDSYQDDSNTWTDLHFNETVKMHIWEKLKKQAQPKTTPKVRKLHGLAWIKYAAVFIGLVFALFSYFKYNAKDEKLLKIEEEMIVLHTDEGKSNLSEKSAGEITNKSGKVIAAQQGGVLKYQKDNALKELVYNEISVPRGKTFKLILSDGTRVHLNAGTRMRFPINFLVGENREVFLSGEAYFEVERDEKSPFIVQANDLEVKVLGTHFNVSSYQGAAEHAVLVEGSVQVNNNGSMATNFKPLVIKPGQKASLVPDGLNINEVDVEDYIGWTQDLLIFNDNSFLEIIQKIERRYNVEIENNYVELNSARFNGKFSEESIIDLMNTFKESANFDYQINDGKIIINKKEDAYGDMN</sequence>
<reference evidence="5" key="1">
    <citation type="journal article" date="2019" name="Int. J. Syst. Evol. Microbiol.">
        <title>The Global Catalogue of Microorganisms (GCM) 10K type strain sequencing project: providing services to taxonomists for standard genome sequencing and annotation.</title>
        <authorList>
            <consortium name="The Broad Institute Genomics Platform"/>
            <consortium name="The Broad Institute Genome Sequencing Center for Infectious Disease"/>
            <person name="Wu L."/>
            <person name="Ma J."/>
        </authorList>
    </citation>
    <scope>NUCLEOTIDE SEQUENCE [LARGE SCALE GENOMIC DNA]</scope>
    <source>
        <strain evidence="5">JCM 3389</strain>
    </source>
</reference>
<dbReference type="Pfam" id="PF04773">
    <property type="entry name" value="FecR"/>
    <property type="match status" value="1"/>
</dbReference>
<keyword evidence="1" id="KW-1133">Transmembrane helix</keyword>
<dbReference type="Pfam" id="PF16344">
    <property type="entry name" value="FecR_C"/>
    <property type="match status" value="1"/>
</dbReference>
<evidence type="ECO:0000256" key="1">
    <source>
        <dbReference type="SAM" id="Phobius"/>
    </source>
</evidence>